<dbReference type="Proteomes" id="UP000664417">
    <property type="component" value="Unassembled WGS sequence"/>
</dbReference>
<dbReference type="AlphaFoldDB" id="A0A8J7Q0H0"/>
<reference evidence="2" key="1">
    <citation type="submission" date="2021-03" db="EMBL/GenBank/DDBJ databases">
        <authorList>
            <person name="Wang G."/>
        </authorList>
    </citation>
    <scope>NUCLEOTIDE SEQUENCE</scope>
    <source>
        <strain evidence="2">KCTC 12899</strain>
    </source>
</reference>
<dbReference type="Pfam" id="PF11376">
    <property type="entry name" value="DUF3179"/>
    <property type="match status" value="1"/>
</dbReference>
<gene>
    <name evidence="2" type="ORF">J3U88_06730</name>
</gene>
<dbReference type="EMBL" id="JAFREP010000004">
    <property type="protein sequence ID" value="MBO1318142.1"/>
    <property type="molecule type" value="Genomic_DNA"/>
</dbReference>
<evidence type="ECO:0000256" key="1">
    <source>
        <dbReference type="SAM" id="SignalP"/>
    </source>
</evidence>
<accession>A0A8J7Q0H0</accession>
<protein>
    <submittedName>
        <fullName evidence="2">DUF3179 domain-containing protein</fullName>
    </submittedName>
</protein>
<keyword evidence="3" id="KW-1185">Reference proteome</keyword>
<evidence type="ECO:0000313" key="2">
    <source>
        <dbReference type="EMBL" id="MBO1318142.1"/>
    </source>
</evidence>
<comment type="caution">
    <text evidence="2">The sequence shown here is derived from an EMBL/GenBank/DDBJ whole genome shotgun (WGS) entry which is preliminary data.</text>
</comment>
<proteinExistence type="predicted"/>
<name>A0A8J7Q0H0_9BACT</name>
<dbReference type="InterPro" id="IPR021516">
    <property type="entry name" value="DUF3179"/>
</dbReference>
<feature type="signal peptide" evidence="1">
    <location>
        <begin position="1"/>
        <end position="22"/>
    </location>
</feature>
<feature type="chain" id="PRO_5035259955" evidence="1">
    <location>
        <begin position="23"/>
        <end position="104"/>
    </location>
</feature>
<keyword evidence="1" id="KW-0732">Signal</keyword>
<sequence length="104" mass="11477">MLKYLTLLLVGAFFGLPLPAQEAGFRTLEDLKQQPGFSKLLDRGKIPAVYQPTFVQGKDADMPADAWVIGVYHGGEAKAYSINLLNKHEIVNDFVGDKPIATTW</sequence>
<organism evidence="2 3">
    <name type="scientific">Acanthopleuribacter pedis</name>
    <dbReference type="NCBI Taxonomy" id="442870"/>
    <lineage>
        <taxon>Bacteria</taxon>
        <taxon>Pseudomonadati</taxon>
        <taxon>Acidobacteriota</taxon>
        <taxon>Holophagae</taxon>
        <taxon>Acanthopleuribacterales</taxon>
        <taxon>Acanthopleuribacteraceae</taxon>
        <taxon>Acanthopleuribacter</taxon>
    </lineage>
</organism>
<evidence type="ECO:0000313" key="3">
    <source>
        <dbReference type="Proteomes" id="UP000664417"/>
    </source>
</evidence>